<gene>
    <name evidence="1" type="ORF">NUW58_g2455</name>
</gene>
<organism evidence="1 2">
    <name type="scientific">Xylaria curta</name>
    <dbReference type="NCBI Taxonomy" id="42375"/>
    <lineage>
        <taxon>Eukaryota</taxon>
        <taxon>Fungi</taxon>
        <taxon>Dikarya</taxon>
        <taxon>Ascomycota</taxon>
        <taxon>Pezizomycotina</taxon>
        <taxon>Sordariomycetes</taxon>
        <taxon>Xylariomycetidae</taxon>
        <taxon>Xylariales</taxon>
        <taxon>Xylariaceae</taxon>
        <taxon>Xylaria</taxon>
    </lineage>
</organism>
<keyword evidence="2" id="KW-1185">Reference proteome</keyword>
<evidence type="ECO:0000313" key="1">
    <source>
        <dbReference type="EMBL" id="KAJ2991605.1"/>
    </source>
</evidence>
<reference evidence="1" key="1">
    <citation type="submission" date="2022-10" db="EMBL/GenBank/DDBJ databases">
        <title>Genome Sequence of Xylaria curta.</title>
        <authorList>
            <person name="Buettner E."/>
        </authorList>
    </citation>
    <scope>NUCLEOTIDE SEQUENCE</scope>
    <source>
        <strain evidence="1">Babe10</strain>
    </source>
</reference>
<name>A0ACC1PFG1_9PEZI</name>
<dbReference type="EMBL" id="JAPDGR010000319">
    <property type="protein sequence ID" value="KAJ2991605.1"/>
    <property type="molecule type" value="Genomic_DNA"/>
</dbReference>
<comment type="caution">
    <text evidence="1">The sequence shown here is derived from an EMBL/GenBank/DDBJ whole genome shotgun (WGS) entry which is preliminary data.</text>
</comment>
<dbReference type="Proteomes" id="UP001143856">
    <property type="component" value="Unassembled WGS sequence"/>
</dbReference>
<evidence type="ECO:0000313" key="2">
    <source>
        <dbReference type="Proteomes" id="UP001143856"/>
    </source>
</evidence>
<accession>A0ACC1PFG1</accession>
<sequence length="494" mass="55734">MRPQTIFSGFTFIENTETPIAATAHGNADGIAAFTTQSSRLNDSGASAVDDGPASSPAGGQPHKRGSYTFLKCSYCRERKKKCKPENRQPGQKCVLCEEKGYPCSDNRTAEAERREMDGLKSTLHLSPCKPSTIGENPLFQRCWARMLLRVESIADDIHERACAGNRAPFINQNTPEILTKISNTSIQITAQLKFLVEDLSLKENVPQRAEIFLALQARMQAQPIHYFDALRPFLRQMATTVAESRSLYDAEYSLTDIERMVDIIYVPKWERPKYGGDGTMNQAAATYLRSLESLWQRFSFISKGLISLSTLFTHDLWYPYKQNQDEFFHSLWRMDTTSTLRKDSLGRTWLHFAVENMFPSLLDSPSWLVQTTKTTLQDCHIDATDAFGRTALHIACASNQSCEPAQLAIVEKLLENNACIDIRDIYGLRAIDYAIIDHRDDILHAFDHIRGLDIKDILSAMEEADDVTKKALTASNLACRRIGEEIESVGRDR</sequence>
<protein>
    <submittedName>
        <fullName evidence="1">Uncharacterized protein</fullName>
    </submittedName>
</protein>
<proteinExistence type="predicted"/>